<keyword evidence="2" id="KW-1185">Reference proteome</keyword>
<reference evidence="1" key="1">
    <citation type="submission" date="2009-10" db="EMBL/GenBank/DDBJ databases">
        <title>The genome sequence of Streptomyces sviceus strain ATCC 29083.</title>
        <authorList>
            <consortium name="The Broad Institute Genome Sequencing Platform"/>
            <consortium name="Broad Institute Microbial Sequencing Center"/>
            <person name="Fischbach M."/>
            <person name="Godfrey P."/>
            <person name="Ward D."/>
            <person name="Young S."/>
            <person name="Zeng Q."/>
            <person name="Koehrsen M."/>
            <person name="Alvarado L."/>
            <person name="Berlin A.M."/>
            <person name="Bochicchio J."/>
            <person name="Borenstein D."/>
            <person name="Chapman S.B."/>
            <person name="Chen Z."/>
            <person name="Engels R."/>
            <person name="Freedman E."/>
            <person name="Gellesch M."/>
            <person name="Goldberg J."/>
            <person name="Griggs A."/>
            <person name="Gujja S."/>
            <person name="Heilman E.R."/>
            <person name="Heiman D.I."/>
            <person name="Hepburn T.A."/>
            <person name="Howarth C."/>
            <person name="Jen D."/>
            <person name="Larson L."/>
            <person name="Lewis B."/>
            <person name="Mehta T."/>
            <person name="Park D."/>
            <person name="Pearson M."/>
            <person name="Richards J."/>
            <person name="Roberts A."/>
            <person name="Saif S."/>
            <person name="Shea T.D."/>
            <person name="Shenoy N."/>
            <person name="Sisk P."/>
            <person name="Stolte C."/>
            <person name="Sykes S.N."/>
            <person name="Thomson T."/>
            <person name="Walk T."/>
            <person name="White J."/>
            <person name="Yandava C."/>
            <person name="Straight P."/>
            <person name="Clardy J."/>
            <person name="Hung D."/>
            <person name="Kolter R."/>
            <person name="Mekalanos J."/>
            <person name="Walker S."/>
            <person name="Walsh C.T."/>
            <person name="Wieland-Brown L.C."/>
            <person name="Haas B."/>
            <person name="Nusbaum C."/>
            <person name="Birren B."/>
        </authorList>
    </citation>
    <scope>NUCLEOTIDE SEQUENCE [LARGE SCALE GENOMIC DNA]</scope>
    <source>
        <strain evidence="1">ATCC 29083</strain>
    </source>
</reference>
<keyword evidence="3" id="KW-0002">3D-structure</keyword>
<evidence type="ECO:0007829" key="3">
    <source>
        <dbReference type="PDB" id="2LS1"/>
    </source>
</evidence>
<evidence type="ECO:0000313" key="1">
    <source>
        <dbReference type="EMBL" id="EDY58505.1"/>
    </source>
</evidence>
<dbReference type="PDB" id="2LS1">
    <property type="method" value="NMR"/>
    <property type="chains" value="A=37-56"/>
</dbReference>
<accession>B5I0A0</accession>
<organism evidence="1 2">
    <name type="scientific">Streptomyces sviceus (strain ATCC 29083 / DSM 924 / JCM 4929 / NBRC 13980 / NCIMB 11184 / NRRL 5439 / UC 5370)</name>
    <dbReference type="NCBI Taxonomy" id="463191"/>
    <lineage>
        <taxon>Bacteria</taxon>
        <taxon>Bacillati</taxon>
        <taxon>Actinomycetota</taxon>
        <taxon>Actinomycetes</taxon>
        <taxon>Kitasatosporales</taxon>
        <taxon>Streptomycetaceae</taxon>
        <taxon>Streptomyces</taxon>
    </lineage>
</organism>
<dbReference type="EMBL" id="CM000951">
    <property type="protein sequence ID" value="EDY58505.1"/>
    <property type="molecule type" value="Genomic_DNA"/>
</dbReference>
<dbReference type="SMR" id="B5I0A0"/>
<protein>
    <submittedName>
        <fullName evidence="1">Uncharacterized protein</fullName>
    </submittedName>
</protein>
<dbReference type="HOGENOM" id="CLU_212248_0_0_11"/>
<name>B5I0A0_STRX2</name>
<dbReference type="Proteomes" id="UP000002785">
    <property type="component" value="Chromosome"/>
</dbReference>
<feature type="disulfide bond" evidence="3">
    <location>
        <begin position="43"/>
        <end position="55"/>
    </location>
</feature>
<gene>
    <name evidence="1" type="ORF">SSEG_05172</name>
</gene>
<dbReference type="NCBIfam" id="NF033521">
    <property type="entry name" value="lasso_leader_L3"/>
    <property type="match status" value="1"/>
</dbReference>
<sequence length="56" mass="6050">MLISTTNGQGTPMTSTDELYEAPELIEIGDYAELTRCVWGGDCTDFLGCGTAWICV</sequence>
<feature type="disulfide bond" evidence="3">
    <location>
        <begin position="37"/>
        <end position="49"/>
    </location>
</feature>
<evidence type="ECO:0000313" key="2">
    <source>
        <dbReference type="Proteomes" id="UP000002785"/>
    </source>
</evidence>
<proteinExistence type="evidence at protein level"/>
<dbReference type="PDBsum" id="2LS1"/>
<dbReference type="AlphaFoldDB" id="B5I0A0"/>
<reference evidence="3" key="2">
    <citation type="submission" date="2012-04" db="PDB data bank">
        <title>Structure and biosynthesis of Sviceucin, an antibacterial type I lasso peptide from Streptomyces sviceus.</title>
        <authorList>
            <person name="Li Y."/>
            <person name="Ducasse R."/>
            <person name="Blond A."/>
            <person name="Zirah S."/>
            <person name="Goulard C."/>
            <person name="Lescop E."/>
            <person name="Guittet E."/>
            <person name="Pernodet J."/>
            <person name="Rebuffat S."/>
        </authorList>
    </citation>
    <scope>STRUCTURE BY NMR OF 37-56</scope>
    <scope>DISULFIDE BONDS</scope>
</reference>
<dbReference type="EvolutionaryTrace" id="B5I0A0"/>